<evidence type="ECO:0000313" key="1">
    <source>
        <dbReference type="EMBL" id="USR91299.1"/>
    </source>
</evidence>
<protein>
    <submittedName>
        <fullName evidence="1">Uncharacterized protein</fullName>
    </submittedName>
</protein>
<accession>A0ABY5AST5</accession>
<name>A0ABY5AST5_9CYAN</name>
<reference evidence="1" key="1">
    <citation type="submission" date="2022-06" db="EMBL/GenBank/DDBJ databases">
        <title>Genome sequence of Phormidium yuhuli AB48 isolated from an industrial photobioreactor environment.</title>
        <authorList>
            <person name="Qiu Y."/>
            <person name="Noonan A.J.C."/>
            <person name="Dofher K."/>
            <person name="Koch M."/>
            <person name="Kieft B."/>
            <person name="Lin X."/>
            <person name="Ziels R.M."/>
            <person name="Hallam S.J."/>
        </authorList>
    </citation>
    <scope>NUCLEOTIDE SEQUENCE</scope>
    <source>
        <strain evidence="1">AB48</strain>
    </source>
</reference>
<organism evidence="1 2">
    <name type="scientific">Phormidium yuhuli AB48</name>
    <dbReference type="NCBI Taxonomy" id="2940671"/>
    <lineage>
        <taxon>Bacteria</taxon>
        <taxon>Bacillati</taxon>
        <taxon>Cyanobacteriota</taxon>
        <taxon>Cyanophyceae</taxon>
        <taxon>Oscillatoriophycideae</taxon>
        <taxon>Oscillatoriales</taxon>
        <taxon>Oscillatoriaceae</taxon>
        <taxon>Phormidium</taxon>
        <taxon>Phormidium yuhuli</taxon>
    </lineage>
</organism>
<gene>
    <name evidence="1" type="ORF">NEA10_00725</name>
</gene>
<proteinExistence type="predicted"/>
<dbReference type="RefSeq" id="WP_252663327.1">
    <property type="nucleotide sequence ID" value="NZ_CP098611.1"/>
</dbReference>
<dbReference type="Proteomes" id="UP001056708">
    <property type="component" value="Chromosome"/>
</dbReference>
<sequence length="77" mass="9003">MDGQGNDKAFQELLERVSRVEGQIQHLNYIQERNSGRVSQVEEGMDWATGQIQHLNYIQGRNGELEDRLHFLYPDDE</sequence>
<evidence type="ECO:0000313" key="2">
    <source>
        <dbReference type="Proteomes" id="UP001056708"/>
    </source>
</evidence>
<dbReference type="EMBL" id="CP098611">
    <property type="protein sequence ID" value="USR91299.1"/>
    <property type="molecule type" value="Genomic_DNA"/>
</dbReference>
<keyword evidence="2" id="KW-1185">Reference proteome</keyword>